<dbReference type="PANTHER" id="PTHR10380:SF173">
    <property type="entry name" value="CUTICULAR PROTEIN 47EF, ISOFORM C-RELATED"/>
    <property type="match status" value="1"/>
</dbReference>
<comment type="caution">
    <text evidence="5">The sequence shown here is derived from an EMBL/GenBank/DDBJ whole genome shotgun (WGS) entry which is preliminary data.</text>
</comment>
<dbReference type="PANTHER" id="PTHR10380">
    <property type="entry name" value="CUTICLE PROTEIN"/>
    <property type="match status" value="1"/>
</dbReference>
<sequence length="1012" mass="115113">MKSRSLLQLAVAIAIGVEQLSYSLAFEVTGDFELPFRIPFNDTFGVIQRSFPIQTKYLSEILPAKPVLQEKEKPEADRIGGNPSVKIQHEVHDPRAEVKNITSKAKKGRFRYQLTLAIEGGEGRTIRHRKTGYLTPSRYNVDVENIQSLLKNIVEIGKEIKCVPLGYVDSQNAEKRDEMQYPILYRSSPNARYSFERMDNKRNLHRQERIGRLTRNNYLHNLRKAYQKHDEADDDAKELQTTESSFPKEATEEPKLTESRVHIYSPILRHSSQRMDHTGNLYQHEGIRPLPITYRSYYPHKPMNTLLKQDGSDENSQKPKILEYSFSKKIPENPQTTKSGTTDDTFNEVFKEEPNKLVDTPVYPIKFKSFNFNIEPPVFGIDNEENSKENSAKSYDPMKTEVKYSKLEESEPRSYNIKESDSGSIYLKSSESKDPNFDEDNTENVKMVDIVQPQTKVFQDSVDIPSKESETQMSDIKELDTKNSDLKSSESKQPNFDEDDTEGVKRIVVIQPEIKVVQDSVDIPSTESETKMSDINESGTTNSDLKSSESKQPNFDEDDTEDVKRIVVIQPEIKVVQDSVDIPSTESEAKMSHINEYDIKNSDLKSSELKQPNFDEDDTEGVKRIGAIQPEIKVVQDSVDIPSTESEAKMSDINEYDIKNSDLKSSELKQPNFDEDDTEGVKRIVAIQPEIKVVQDSVDIPSTESEAKMSHINEYDIKNSDLKSSELKQPNFDEDDTEDVKKVVVIQPQTKVVNDLVDIPQQEFTKESLQVIDPPSYRIREDILRTPIVAVEQFIGTKERLLRLATDSNKTCLLAWLSFARKIDAQGILQKNPVQIEYRPFEFAYQSNDGEGTTQHRKEIADEKGAVKGSYGFTDQYGMYRTVDYIADNHGFRAVIKSNEPSTANMNPADAVWMVQTPPESVPSPSNAQIPIEDSYPSVQRSSANYTPEVSSSAVSNALLSSLQFALRGHQHPYPRLVSNQEPILILSDGESYGQRSLFKFLSQESEYKPQL</sequence>
<feature type="region of interest" description="Disordered" evidence="3">
    <location>
        <begin position="228"/>
        <end position="256"/>
    </location>
</feature>
<name>A0AAV6UVW1_9ARAC</name>
<dbReference type="InterPro" id="IPR000618">
    <property type="entry name" value="Insect_cuticle"/>
</dbReference>
<dbReference type="GO" id="GO:0062129">
    <property type="term" value="C:chitin-based extracellular matrix"/>
    <property type="evidence" value="ECO:0007669"/>
    <property type="project" value="TreeGrafter"/>
</dbReference>
<feature type="compositionally biased region" description="Basic and acidic residues" evidence="3">
    <location>
        <begin position="403"/>
        <end position="421"/>
    </location>
</feature>
<dbReference type="GO" id="GO:0008010">
    <property type="term" value="F:structural constituent of chitin-based larval cuticle"/>
    <property type="evidence" value="ECO:0007669"/>
    <property type="project" value="TreeGrafter"/>
</dbReference>
<feature type="chain" id="PRO_5043641736" evidence="4">
    <location>
        <begin position="26"/>
        <end position="1012"/>
    </location>
</feature>
<keyword evidence="4" id="KW-0732">Signal</keyword>
<dbReference type="Pfam" id="PF00379">
    <property type="entry name" value="Chitin_bind_4"/>
    <property type="match status" value="1"/>
</dbReference>
<dbReference type="EMBL" id="JAFNEN010000238">
    <property type="protein sequence ID" value="KAG8188487.1"/>
    <property type="molecule type" value="Genomic_DNA"/>
</dbReference>
<proteinExistence type="predicted"/>
<keyword evidence="6" id="KW-1185">Reference proteome</keyword>
<dbReference type="InterPro" id="IPR050468">
    <property type="entry name" value="Cuticle_Struct_Prot"/>
</dbReference>
<dbReference type="Proteomes" id="UP000827092">
    <property type="component" value="Unassembled WGS sequence"/>
</dbReference>
<feature type="compositionally biased region" description="Polar residues" evidence="3">
    <location>
        <begin position="535"/>
        <end position="553"/>
    </location>
</feature>
<dbReference type="PROSITE" id="PS51155">
    <property type="entry name" value="CHIT_BIND_RR_2"/>
    <property type="match status" value="1"/>
</dbReference>
<feature type="region of interest" description="Disordered" evidence="3">
    <location>
        <begin position="516"/>
        <end position="562"/>
    </location>
</feature>
<organism evidence="5 6">
    <name type="scientific">Oedothorax gibbosus</name>
    <dbReference type="NCBI Taxonomy" id="931172"/>
    <lineage>
        <taxon>Eukaryota</taxon>
        <taxon>Metazoa</taxon>
        <taxon>Ecdysozoa</taxon>
        <taxon>Arthropoda</taxon>
        <taxon>Chelicerata</taxon>
        <taxon>Arachnida</taxon>
        <taxon>Araneae</taxon>
        <taxon>Araneomorphae</taxon>
        <taxon>Entelegynae</taxon>
        <taxon>Araneoidea</taxon>
        <taxon>Linyphiidae</taxon>
        <taxon>Erigoninae</taxon>
        <taxon>Oedothorax</taxon>
    </lineage>
</organism>
<feature type="region of interest" description="Disordered" evidence="3">
    <location>
        <begin position="403"/>
        <end position="504"/>
    </location>
</feature>
<protein>
    <submittedName>
        <fullName evidence="5">Uncharacterized protein</fullName>
    </submittedName>
</protein>
<feature type="compositionally biased region" description="Basic and acidic residues" evidence="3">
    <location>
        <begin position="465"/>
        <end position="490"/>
    </location>
</feature>
<evidence type="ECO:0000256" key="2">
    <source>
        <dbReference type="PROSITE-ProRule" id="PRU00497"/>
    </source>
</evidence>
<dbReference type="AlphaFoldDB" id="A0AAV6UVW1"/>
<evidence type="ECO:0000256" key="3">
    <source>
        <dbReference type="SAM" id="MobiDB-lite"/>
    </source>
</evidence>
<evidence type="ECO:0000256" key="4">
    <source>
        <dbReference type="SAM" id="SignalP"/>
    </source>
</evidence>
<feature type="signal peptide" evidence="4">
    <location>
        <begin position="1"/>
        <end position="25"/>
    </location>
</feature>
<reference evidence="5 6" key="1">
    <citation type="journal article" date="2022" name="Nat. Ecol. Evol.">
        <title>A masculinizing supergene underlies an exaggerated male reproductive morph in a spider.</title>
        <authorList>
            <person name="Hendrickx F."/>
            <person name="De Corte Z."/>
            <person name="Sonet G."/>
            <person name="Van Belleghem S.M."/>
            <person name="Kostlbacher S."/>
            <person name="Vangestel C."/>
        </authorList>
    </citation>
    <scope>NUCLEOTIDE SEQUENCE [LARGE SCALE GENOMIC DNA]</scope>
    <source>
        <strain evidence="5">W744_W776</strain>
    </source>
</reference>
<evidence type="ECO:0000313" key="5">
    <source>
        <dbReference type="EMBL" id="KAG8188487.1"/>
    </source>
</evidence>
<evidence type="ECO:0000313" key="6">
    <source>
        <dbReference type="Proteomes" id="UP000827092"/>
    </source>
</evidence>
<accession>A0AAV6UVW1</accession>
<gene>
    <name evidence="5" type="ORF">JTE90_008052</name>
</gene>
<evidence type="ECO:0000256" key="1">
    <source>
        <dbReference type="ARBA" id="ARBA00022460"/>
    </source>
</evidence>
<keyword evidence="1 2" id="KW-0193">Cuticle</keyword>